<dbReference type="Proteomes" id="UP000798662">
    <property type="component" value="Chromosome 1"/>
</dbReference>
<proteinExistence type="predicted"/>
<accession>A0ACC3BWF1</accession>
<name>A0ACC3BWF1_PYRYE</name>
<evidence type="ECO:0000313" key="1">
    <source>
        <dbReference type="EMBL" id="KAK1862232.1"/>
    </source>
</evidence>
<dbReference type="EMBL" id="CM020618">
    <property type="protein sequence ID" value="KAK1862232.1"/>
    <property type="molecule type" value="Genomic_DNA"/>
</dbReference>
<protein>
    <submittedName>
        <fullName evidence="1">Uncharacterized protein</fullName>
    </submittedName>
</protein>
<comment type="caution">
    <text evidence="1">The sequence shown here is derived from an EMBL/GenBank/DDBJ whole genome shotgun (WGS) entry which is preliminary data.</text>
</comment>
<gene>
    <name evidence="1" type="ORF">I4F81_004808</name>
</gene>
<organism evidence="1 2">
    <name type="scientific">Pyropia yezoensis</name>
    <name type="common">Susabi-nori</name>
    <name type="synonym">Porphyra yezoensis</name>
    <dbReference type="NCBI Taxonomy" id="2788"/>
    <lineage>
        <taxon>Eukaryota</taxon>
        <taxon>Rhodophyta</taxon>
        <taxon>Bangiophyceae</taxon>
        <taxon>Bangiales</taxon>
        <taxon>Bangiaceae</taxon>
        <taxon>Pyropia</taxon>
    </lineage>
</organism>
<keyword evidence="2" id="KW-1185">Reference proteome</keyword>
<sequence length="788" mass="82451">MVKRDRTPLFLQLRASTQAAAPPTFLHARPLAGAPSAARGGGDGGTSGSNGTELVSLKRASTGDPPDPEWVSRYYALVAALEGVRADHAALTDAQARHLLPAFGEDDTAAAEEAIASSTRALTAALHAAERELRALAPDGRGAAEARVVENIKRALAGTLQAASLAFRADQKEYMVKLQGMKDAVGVPALGRGARAGRGRRRIGGSSSGGGRDGGGGGGVGRPSPYDPASGGVVEGEDAVLLELEMESDLYDTGFDDGQTAEAASARRRAETRAAELTSVAASVTELALMVRDLAALVIDQGSVLDRVDYNVEAVRADTGRAVGQLRRAERAQRARASFWCLLCLAIGCGIMASALLPACLEVQFPVVVLYFFSRGCQLGLLGGGEHRLSKIAVPFVVGRLSDAGGWYGGWEATRLVCVGDSGWSLATGGRISSASTGRAGPRARHPPDQLPAARATAPALCYPLQRDTPGPHRVGLSLTAPSPSVCTSPSLARRRRRVPPLWRDLGPHPGDLTERHPPRQERQPRPRDPAHASSERDEADHRRADNHTDAGHNVAAVPIRRHGVGTIPAGEPRRRRPQRPKHGRRARGADGRPPRVDRPEVNEPPRAAGDGRDGRGCGGDAEPLHRLGHRRGGPLVGRRRPRGRGAKPRLGRILPIRVDAEPGGRGAVVRPERRHRQRQGAFATAASGGVARGAAAGPPTGSGRPGTTNSAGAGGVEEEGGGAQECWQVAGFSSNRGAERDLAALSGCPQPGAGTGSGRHGGRCVPDRPHKQAVWREEARGTAPSGE</sequence>
<evidence type="ECO:0000313" key="2">
    <source>
        <dbReference type="Proteomes" id="UP000798662"/>
    </source>
</evidence>
<reference evidence="1" key="1">
    <citation type="submission" date="2019-11" db="EMBL/GenBank/DDBJ databases">
        <title>Nori genome reveals adaptations in red seaweeds to the harsh intertidal environment.</title>
        <authorList>
            <person name="Wang D."/>
            <person name="Mao Y."/>
        </authorList>
    </citation>
    <scope>NUCLEOTIDE SEQUENCE</scope>
    <source>
        <tissue evidence="1">Gametophyte</tissue>
    </source>
</reference>